<dbReference type="SUPFAM" id="SSF103473">
    <property type="entry name" value="MFS general substrate transporter"/>
    <property type="match status" value="1"/>
</dbReference>
<feature type="transmembrane region" description="Helical" evidence="5">
    <location>
        <begin position="174"/>
        <end position="196"/>
    </location>
</feature>
<proteinExistence type="predicted"/>
<accession>A0A3R9QSN1</accession>
<comment type="caution">
    <text evidence="7">The sequence shown here is derived from an EMBL/GenBank/DDBJ whole genome shotgun (WGS) entry which is preliminary data.</text>
</comment>
<dbReference type="PROSITE" id="PS00216">
    <property type="entry name" value="SUGAR_TRANSPORT_1"/>
    <property type="match status" value="1"/>
</dbReference>
<dbReference type="RefSeq" id="WP_125699154.1">
    <property type="nucleotide sequence ID" value="NZ_RFES01000007.1"/>
</dbReference>
<dbReference type="CDD" id="cd17365">
    <property type="entry name" value="MFS_PcaK_like"/>
    <property type="match status" value="1"/>
</dbReference>
<keyword evidence="4 5" id="KW-0472">Membrane</keyword>
<feature type="transmembrane region" description="Helical" evidence="5">
    <location>
        <begin position="251"/>
        <end position="272"/>
    </location>
</feature>
<feature type="transmembrane region" description="Helical" evidence="5">
    <location>
        <begin position="410"/>
        <end position="431"/>
    </location>
</feature>
<dbReference type="AlphaFoldDB" id="A0A3R9QSN1"/>
<feature type="transmembrane region" description="Helical" evidence="5">
    <location>
        <begin position="88"/>
        <end position="107"/>
    </location>
</feature>
<evidence type="ECO:0000256" key="5">
    <source>
        <dbReference type="SAM" id="Phobius"/>
    </source>
</evidence>
<feature type="transmembrane region" description="Helical" evidence="5">
    <location>
        <begin position="146"/>
        <end position="168"/>
    </location>
</feature>
<evidence type="ECO:0000256" key="3">
    <source>
        <dbReference type="ARBA" id="ARBA00022989"/>
    </source>
</evidence>
<keyword evidence="3 5" id="KW-1133">Transmembrane helix</keyword>
<dbReference type="PANTHER" id="PTHR23508">
    <property type="entry name" value="CARBOXYLIC ACID TRANSPORTER PROTEIN HOMOLOG"/>
    <property type="match status" value="1"/>
</dbReference>
<feature type="transmembrane region" description="Helical" evidence="5">
    <location>
        <begin position="58"/>
        <end position="79"/>
    </location>
</feature>
<evidence type="ECO:0000313" key="7">
    <source>
        <dbReference type="EMBL" id="RSO56307.1"/>
    </source>
</evidence>
<keyword evidence="2 5" id="KW-0812">Transmembrane</keyword>
<feature type="transmembrane region" description="Helical" evidence="5">
    <location>
        <begin position="20"/>
        <end position="43"/>
    </location>
</feature>
<feature type="transmembrane region" description="Helical" evidence="5">
    <location>
        <begin position="324"/>
        <end position="342"/>
    </location>
</feature>
<dbReference type="GO" id="GO:0005886">
    <property type="term" value="C:plasma membrane"/>
    <property type="evidence" value="ECO:0007669"/>
    <property type="project" value="TreeGrafter"/>
</dbReference>
<feature type="transmembrane region" description="Helical" evidence="5">
    <location>
        <begin position="348"/>
        <end position="373"/>
    </location>
</feature>
<gene>
    <name evidence="7" type="ORF">EA756_11440</name>
</gene>
<evidence type="ECO:0000256" key="2">
    <source>
        <dbReference type="ARBA" id="ARBA00022692"/>
    </source>
</evidence>
<dbReference type="Proteomes" id="UP000276905">
    <property type="component" value="Unassembled WGS sequence"/>
</dbReference>
<evidence type="ECO:0000313" key="8">
    <source>
        <dbReference type="Proteomes" id="UP000276905"/>
    </source>
</evidence>
<feature type="transmembrane region" description="Helical" evidence="5">
    <location>
        <begin position="113"/>
        <end position="134"/>
    </location>
</feature>
<feature type="transmembrane region" description="Helical" evidence="5">
    <location>
        <begin position="385"/>
        <end position="404"/>
    </location>
</feature>
<name>A0A3R9QSN1_9GAMM</name>
<evidence type="ECO:0000259" key="6">
    <source>
        <dbReference type="PROSITE" id="PS50850"/>
    </source>
</evidence>
<reference evidence="7 8" key="1">
    <citation type="submission" date="2018-10" db="EMBL/GenBank/DDBJ databases">
        <title>GWAS and RNA-Seq identify cryptic mechanisms of antimicrobial resistance in Acinetobacter baumannii.</title>
        <authorList>
            <person name="Sahl J.W."/>
        </authorList>
    </citation>
    <scope>NUCLEOTIDE SEQUENCE [LARGE SCALE GENOMIC DNA]</scope>
    <source>
        <strain evidence="7 8">TG41018</strain>
    </source>
</reference>
<evidence type="ECO:0000256" key="4">
    <source>
        <dbReference type="ARBA" id="ARBA00023136"/>
    </source>
</evidence>
<dbReference type="InterPro" id="IPR011701">
    <property type="entry name" value="MFS"/>
</dbReference>
<sequence>MNKIDVNTIVDREKLAPLQWVVFVLGFLVFYCDGLDTGIIGFIAPPLLDEWQISKAELAPVFGAALIGMSIGALISGIFADKFGRKKIMIISMLILSIFTIISAYSTNTTELIIYRFITGLGLGATMPNVSTIVSEYMPKKHRAFLTGLAGCGFLMGVSSGGFLSAYLLKIFSWSELLIIIGLIPALLTLILIFTLPESTQFLIINNQKNKALLILEKIHGKKIDKELVLSIAEKEVVEQNNPLKDIFSKYLFGSLMLWLCSFMSLLVFYLFTSWMPTILKTVGFDLQQLSLMSTLFPFGGVIGAIIMCRFMDRLNPTKVITSSYFSAFLLFILLSFTHTNIALFSILIFMIGGLLAGAQTALFPLATLFYPANCRGSGVSWMHGISRIGAILGSLLGSLIFTLNLDLSSIFLSLAIPTFIAFSCLALKWYRELNISKQKFKVVSTD</sequence>
<dbReference type="EMBL" id="RFES01000007">
    <property type="protein sequence ID" value="RSO56307.1"/>
    <property type="molecule type" value="Genomic_DNA"/>
</dbReference>
<dbReference type="PANTHER" id="PTHR23508:SF10">
    <property type="entry name" value="CARBOXYLIC ACID TRANSPORTER PROTEIN HOMOLOG"/>
    <property type="match status" value="1"/>
</dbReference>
<dbReference type="InterPro" id="IPR005829">
    <property type="entry name" value="Sugar_transporter_CS"/>
</dbReference>
<dbReference type="PROSITE" id="PS50850">
    <property type="entry name" value="MFS"/>
    <property type="match status" value="1"/>
</dbReference>
<dbReference type="Gene3D" id="1.20.1250.20">
    <property type="entry name" value="MFS general substrate transporter like domains"/>
    <property type="match status" value="1"/>
</dbReference>
<evidence type="ECO:0000256" key="1">
    <source>
        <dbReference type="ARBA" id="ARBA00004141"/>
    </source>
</evidence>
<feature type="transmembrane region" description="Helical" evidence="5">
    <location>
        <begin position="292"/>
        <end position="312"/>
    </location>
</feature>
<dbReference type="Pfam" id="PF07690">
    <property type="entry name" value="MFS_1"/>
    <property type="match status" value="1"/>
</dbReference>
<dbReference type="InterPro" id="IPR036259">
    <property type="entry name" value="MFS_trans_sf"/>
</dbReference>
<dbReference type="InterPro" id="IPR020846">
    <property type="entry name" value="MFS_dom"/>
</dbReference>
<comment type="subcellular location">
    <subcellularLocation>
        <location evidence="1">Membrane</location>
        <topology evidence="1">Multi-pass membrane protein</topology>
    </subcellularLocation>
</comment>
<protein>
    <submittedName>
        <fullName evidence="7">MFS transporter</fullName>
    </submittedName>
</protein>
<organism evidence="7 8">
    <name type="scientific">Acinetobacter lactucae</name>
    <dbReference type="NCBI Taxonomy" id="1785128"/>
    <lineage>
        <taxon>Bacteria</taxon>
        <taxon>Pseudomonadati</taxon>
        <taxon>Pseudomonadota</taxon>
        <taxon>Gammaproteobacteria</taxon>
        <taxon>Moraxellales</taxon>
        <taxon>Moraxellaceae</taxon>
        <taxon>Acinetobacter</taxon>
        <taxon>Acinetobacter calcoaceticus/baumannii complex</taxon>
    </lineage>
</organism>
<dbReference type="PROSITE" id="PS00217">
    <property type="entry name" value="SUGAR_TRANSPORT_2"/>
    <property type="match status" value="1"/>
</dbReference>
<dbReference type="GO" id="GO:0046943">
    <property type="term" value="F:carboxylic acid transmembrane transporter activity"/>
    <property type="evidence" value="ECO:0007669"/>
    <property type="project" value="TreeGrafter"/>
</dbReference>
<feature type="domain" description="Major facilitator superfamily (MFS) profile" evidence="6">
    <location>
        <begin position="22"/>
        <end position="434"/>
    </location>
</feature>